<keyword evidence="11 16" id="KW-0472">Membrane</keyword>
<keyword evidence="19" id="KW-1185">Reference proteome</keyword>
<dbReference type="GO" id="GO:0005783">
    <property type="term" value="C:endoplasmic reticulum"/>
    <property type="evidence" value="ECO:0007669"/>
    <property type="project" value="TreeGrafter"/>
</dbReference>
<dbReference type="AlphaFoldDB" id="A0A3B4EBJ5"/>
<dbReference type="Ensembl" id="ENSPNAT00000025230.2">
    <property type="protein sequence ID" value="ENSPNAP00000033912.1"/>
    <property type="gene ID" value="ENSPNAG00000022881.2"/>
</dbReference>
<dbReference type="UniPathway" id="UPA00085"/>
<dbReference type="CTD" id="254531"/>
<keyword evidence="5" id="KW-0808">Transferase</keyword>
<dbReference type="PANTHER" id="PTHR23063">
    <property type="entry name" value="PHOSPHOLIPID ACYLTRANSFERASE"/>
    <property type="match status" value="1"/>
</dbReference>
<keyword evidence="9 16" id="KW-1133">Transmembrane helix</keyword>
<evidence type="ECO:0000313" key="19">
    <source>
        <dbReference type="Proteomes" id="UP001501920"/>
    </source>
</evidence>
<evidence type="ECO:0000256" key="8">
    <source>
        <dbReference type="ARBA" id="ARBA00022837"/>
    </source>
</evidence>
<evidence type="ECO:0000256" key="11">
    <source>
        <dbReference type="ARBA" id="ARBA00023136"/>
    </source>
</evidence>
<dbReference type="OrthoDB" id="272512at2759"/>
<evidence type="ECO:0000256" key="7">
    <source>
        <dbReference type="ARBA" id="ARBA00022723"/>
    </source>
</evidence>
<dbReference type="Gene3D" id="1.10.238.10">
    <property type="entry name" value="EF-hand"/>
    <property type="match status" value="1"/>
</dbReference>
<dbReference type="InterPro" id="IPR018247">
    <property type="entry name" value="EF_Hand_1_Ca_BS"/>
</dbReference>
<accession>A0A3B4EBJ5</accession>
<dbReference type="PANTHER" id="PTHR23063:SF7">
    <property type="entry name" value="LYSOPHOSPHOLIPID ACYLTRANSFERASE LPCAT4"/>
    <property type="match status" value="1"/>
</dbReference>
<dbReference type="GO" id="GO:0008654">
    <property type="term" value="P:phospholipid biosynthetic process"/>
    <property type="evidence" value="ECO:0007669"/>
    <property type="project" value="UniProtKB-KW"/>
</dbReference>
<evidence type="ECO:0000256" key="2">
    <source>
        <dbReference type="ARBA" id="ARBA00005074"/>
    </source>
</evidence>
<reference evidence="18" key="2">
    <citation type="submission" date="2025-08" db="UniProtKB">
        <authorList>
            <consortium name="Ensembl"/>
        </authorList>
    </citation>
    <scope>IDENTIFICATION</scope>
</reference>
<keyword evidence="14" id="KW-0012">Acyltransferase</keyword>
<evidence type="ECO:0000256" key="15">
    <source>
        <dbReference type="ARBA" id="ARBA00025707"/>
    </source>
</evidence>
<feature type="domain" description="EF-hand" evidence="17">
    <location>
        <begin position="403"/>
        <end position="438"/>
    </location>
</feature>
<evidence type="ECO:0000256" key="12">
    <source>
        <dbReference type="ARBA" id="ARBA00023209"/>
    </source>
</evidence>
<evidence type="ECO:0000256" key="3">
    <source>
        <dbReference type="ARBA" id="ARBA00008655"/>
    </source>
</evidence>
<dbReference type="GO" id="GO:0042171">
    <property type="term" value="F:lysophosphatidic acid acyltransferase activity"/>
    <property type="evidence" value="ECO:0007669"/>
    <property type="project" value="TreeGrafter"/>
</dbReference>
<dbReference type="GO" id="GO:0005509">
    <property type="term" value="F:calcium ion binding"/>
    <property type="evidence" value="ECO:0007669"/>
    <property type="project" value="InterPro"/>
</dbReference>
<dbReference type="Proteomes" id="UP001501920">
    <property type="component" value="Chromosome 22"/>
</dbReference>
<dbReference type="PROSITE" id="PS50222">
    <property type="entry name" value="EF_HAND_2"/>
    <property type="match status" value="1"/>
</dbReference>
<sequence length="518" mass="57468">MERFQRCRGASTTTTAHPFVHDVRPTGMQKVLMILLGCIFFPIRIALAVLFFLLVWPIARLRLAGLSEADRARPVEGWRRWLFHPIVLFLSRGVFFFTGFLWIKVKGHQATQQEAPVLAVAPHSGFLDMLVLCVSGLPTVVSRSENANLPVIGALLEFNQSVLVSRKDPESRRKCVTQIKERLTSSGYWPQMLMFPEGTTTNGQALIKFKPGAFLAGVPVQPVLLHYPNKLDTVRWTWKGISWLECLWYTTSQFYTNVTVEFLPVYMPSQQEKENPELYADNVQKLMAKALGVPATDYVMEGLFPATKLGGLSLPLESPAGETLKLLKRHSFSSAQVETVMNTMIDYCHSKQHSMVTVKQLASLLGLADEKTAAKICSLYSKNDTLDLRQLCLSVCTTAGLRSPEALLHTAFMLYDSDGDGLLSAVDLSGLMAALVGVPQYNIAEMYTELTTRGQPTEAALYDLLTTHPTYQKFLNECFQSEGAGLAMADGDHFLKGKASSNNNGIHNGNGVANKKFY</sequence>
<dbReference type="GeneTree" id="ENSGT01030000234574"/>
<dbReference type="GeneID" id="108412089"/>
<evidence type="ECO:0000256" key="1">
    <source>
        <dbReference type="ARBA" id="ARBA00004370"/>
    </source>
</evidence>
<keyword evidence="8" id="KW-0106">Calcium</keyword>
<keyword evidence="13" id="KW-1208">Phospholipid metabolism</keyword>
<keyword evidence="6 16" id="KW-0812">Transmembrane</keyword>
<dbReference type="SUPFAM" id="SSF69593">
    <property type="entry name" value="Glycerol-3-phosphate (1)-acyltransferase"/>
    <property type="match status" value="1"/>
</dbReference>
<keyword evidence="10" id="KW-0443">Lipid metabolism</keyword>
<evidence type="ECO:0000313" key="18">
    <source>
        <dbReference type="Ensembl" id="ENSPNAP00000033912.1"/>
    </source>
</evidence>
<reference evidence="18" key="3">
    <citation type="submission" date="2025-09" db="UniProtKB">
        <authorList>
            <consortium name="Ensembl"/>
        </authorList>
    </citation>
    <scope>IDENTIFICATION</scope>
</reference>
<dbReference type="InterPro" id="IPR002123">
    <property type="entry name" value="Plipid/glycerol_acylTrfase"/>
</dbReference>
<gene>
    <name evidence="18" type="primary">LPCAT4</name>
</gene>
<comment type="similarity">
    <text evidence="3">Belongs to the 1-acyl-sn-glycerol-3-phosphate acyltransferase family.</text>
</comment>
<dbReference type="SUPFAM" id="SSF47473">
    <property type="entry name" value="EF-hand"/>
    <property type="match status" value="1"/>
</dbReference>
<evidence type="ECO:0000256" key="16">
    <source>
        <dbReference type="SAM" id="Phobius"/>
    </source>
</evidence>
<feature type="transmembrane region" description="Helical" evidence="16">
    <location>
        <begin position="31"/>
        <end position="56"/>
    </location>
</feature>
<proteinExistence type="inferred from homology"/>
<dbReference type="InterPro" id="IPR045252">
    <property type="entry name" value="LPCAT1-like"/>
</dbReference>
<evidence type="ECO:0000259" key="17">
    <source>
        <dbReference type="PROSITE" id="PS50222"/>
    </source>
</evidence>
<dbReference type="GO" id="GO:0016020">
    <property type="term" value="C:membrane"/>
    <property type="evidence" value="ECO:0007669"/>
    <property type="project" value="UniProtKB-SubCell"/>
</dbReference>
<dbReference type="PROSITE" id="PS00018">
    <property type="entry name" value="EF_HAND_1"/>
    <property type="match status" value="1"/>
</dbReference>
<dbReference type="Pfam" id="PF01553">
    <property type="entry name" value="Acyltransferase"/>
    <property type="match status" value="1"/>
</dbReference>
<name>A0A3B4EBJ5_PYGNA</name>
<dbReference type="GO" id="GO:0036151">
    <property type="term" value="P:phosphatidylcholine acyl-chain remodeling"/>
    <property type="evidence" value="ECO:0007669"/>
    <property type="project" value="TreeGrafter"/>
</dbReference>
<evidence type="ECO:0000256" key="5">
    <source>
        <dbReference type="ARBA" id="ARBA00022679"/>
    </source>
</evidence>
<comment type="pathway">
    <text evidence="15">Phospholipid metabolism.</text>
</comment>
<feature type="transmembrane region" description="Helical" evidence="16">
    <location>
        <begin position="81"/>
        <end position="103"/>
    </location>
</feature>
<evidence type="ECO:0000256" key="6">
    <source>
        <dbReference type="ARBA" id="ARBA00022692"/>
    </source>
</evidence>
<comment type="pathway">
    <text evidence="2">Lipid metabolism; phospholipid metabolism.</text>
</comment>
<organism evidence="18 19">
    <name type="scientific">Pygocentrus nattereri</name>
    <name type="common">Red-bellied piranha</name>
    <dbReference type="NCBI Taxonomy" id="42514"/>
    <lineage>
        <taxon>Eukaryota</taxon>
        <taxon>Metazoa</taxon>
        <taxon>Chordata</taxon>
        <taxon>Craniata</taxon>
        <taxon>Vertebrata</taxon>
        <taxon>Euteleostomi</taxon>
        <taxon>Actinopterygii</taxon>
        <taxon>Neopterygii</taxon>
        <taxon>Teleostei</taxon>
        <taxon>Ostariophysi</taxon>
        <taxon>Characiformes</taxon>
        <taxon>Characoidei</taxon>
        <taxon>Pygocentrus</taxon>
    </lineage>
</organism>
<keyword evidence="12" id="KW-0594">Phospholipid biosynthesis</keyword>
<dbReference type="CDD" id="cd07991">
    <property type="entry name" value="LPLAT_LPCAT1-like"/>
    <property type="match status" value="1"/>
</dbReference>
<dbReference type="OMA" id="HEYPHPF"/>
<dbReference type="STRING" id="42514.ENSPNAP00000033912"/>
<dbReference type="InterPro" id="IPR011992">
    <property type="entry name" value="EF-hand-dom_pair"/>
</dbReference>
<keyword evidence="7" id="KW-0479">Metal-binding</keyword>
<dbReference type="RefSeq" id="XP_017539462.1">
    <property type="nucleotide sequence ID" value="XM_017683973.2"/>
</dbReference>
<protein>
    <recommendedName>
        <fullName evidence="17">EF-hand domain-containing protein</fullName>
    </recommendedName>
</protein>
<comment type="subcellular location">
    <subcellularLocation>
        <location evidence="1">Membrane</location>
    </subcellularLocation>
</comment>
<evidence type="ECO:0000256" key="9">
    <source>
        <dbReference type="ARBA" id="ARBA00022989"/>
    </source>
</evidence>
<reference evidence="18 19" key="1">
    <citation type="submission" date="2020-10" db="EMBL/GenBank/DDBJ databases">
        <title>Pygocentrus nattereri (red-bellied piranha) genome, fPygNat1, primary haplotype.</title>
        <authorList>
            <person name="Myers G."/>
            <person name="Meyer A."/>
            <person name="Karagic N."/>
            <person name="Pippel M."/>
            <person name="Winkler S."/>
            <person name="Tracey A."/>
            <person name="Wood J."/>
            <person name="Formenti G."/>
            <person name="Howe K."/>
            <person name="Fedrigo O."/>
            <person name="Jarvis E.D."/>
        </authorList>
    </citation>
    <scope>NUCLEOTIDE SEQUENCE [LARGE SCALE GENOMIC DNA]</scope>
</reference>
<evidence type="ECO:0000256" key="10">
    <source>
        <dbReference type="ARBA" id="ARBA00023098"/>
    </source>
</evidence>
<keyword evidence="4" id="KW-0444">Lipid biosynthesis</keyword>
<evidence type="ECO:0000256" key="14">
    <source>
        <dbReference type="ARBA" id="ARBA00023315"/>
    </source>
</evidence>
<evidence type="ECO:0000256" key="13">
    <source>
        <dbReference type="ARBA" id="ARBA00023264"/>
    </source>
</evidence>
<dbReference type="SMART" id="SM00563">
    <property type="entry name" value="PlsC"/>
    <property type="match status" value="1"/>
</dbReference>
<dbReference type="GO" id="GO:0047184">
    <property type="term" value="F:1-acylglycerophosphocholine O-acyltransferase activity"/>
    <property type="evidence" value="ECO:0007669"/>
    <property type="project" value="TreeGrafter"/>
</dbReference>
<dbReference type="InterPro" id="IPR002048">
    <property type="entry name" value="EF_hand_dom"/>
</dbReference>
<evidence type="ECO:0000256" key="4">
    <source>
        <dbReference type="ARBA" id="ARBA00022516"/>
    </source>
</evidence>